<reference evidence="2" key="1">
    <citation type="submission" date="2022-03" db="EMBL/GenBank/DDBJ databases">
        <authorList>
            <person name="Martin H S."/>
        </authorList>
    </citation>
    <scope>NUCLEOTIDE SEQUENCE</scope>
</reference>
<feature type="region of interest" description="Disordered" evidence="1">
    <location>
        <begin position="1"/>
        <end position="22"/>
    </location>
</feature>
<feature type="non-terminal residue" evidence="2">
    <location>
        <position position="1"/>
    </location>
</feature>
<protein>
    <submittedName>
        <fullName evidence="2">Uncharacterized protein</fullName>
    </submittedName>
</protein>
<dbReference type="EMBL" id="OW152813">
    <property type="protein sequence ID" value="CAH2034981.1"/>
    <property type="molecule type" value="Genomic_DNA"/>
</dbReference>
<keyword evidence="3" id="KW-1185">Reference proteome</keyword>
<accession>A0ABN8HPM0</accession>
<feature type="region of interest" description="Disordered" evidence="1">
    <location>
        <begin position="100"/>
        <end position="124"/>
    </location>
</feature>
<evidence type="ECO:0000313" key="2">
    <source>
        <dbReference type="EMBL" id="CAH2034981.1"/>
    </source>
</evidence>
<organism evidence="2 3">
    <name type="scientific">Iphiclides podalirius</name>
    <name type="common">scarce swallowtail</name>
    <dbReference type="NCBI Taxonomy" id="110791"/>
    <lineage>
        <taxon>Eukaryota</taxon>
        <taxon>Metazoa</taxon>
        <taxon>Ecdysozoa</taxon>
        <taxon>Arthropoda</taxon>
        <taxon>Hexapoda</taxon>
        <taxon>Insecta</taxon>
        <taxon>Pterygota</taxon>
        <taxon>Neoptera</taxon>
        <taxon>Endopterygota</taxon>
        <taxon>Lepidoptera</taxon>
        <taxon>Glossata</taxon>
        <taxon>Ditrysia</taxon>
        <taxon>Papilionoidea</taxon>
        <taxon>Papilionidae</taxon>
        <taxon>Papilioninae</taxon>
        <taxon>Iphiclides</taxon>
    </lineage>
</organism>
<feature type="region of interest" description="Disordered" evidence="1">
    <location>
        <begin position="138"/>
        <end position="166"/>
    </location>
</feature>
<evidence type="ECO:0000256" key="1">
    <source>
        <dbReference type="SAM" id="MobiDB-lite"/>
    </source>
</evidence>
<name>A0ABN8HPM0_9NEOP</name>
<feature type="compositionally biased region" description="Polar residues" evidence="1">
    <location>
        <begin position="150"/>
        <end position="165"/>
    </location>
</feature>
<dbReference type="Proteomes" id="UP000837857">
    <property type="component" value="Chromosome 1"/>
</dbReference>
<evidence type="ECO:0000313" key="3">
    <source>
        <dbReference type="Proteomes" id="UP000837857"/>
    </source>
</evidence>
<proteinExistence type="predicted"/>
<feature type="compositionally biased region" description="Low complexity" evidence="1">
    <location>
        <begin position="55"/>
        <end position="64"/>
    </location>
</feature>
<gene>
    <name evidence="2" type="ORF">IPOD504_LOCUS366</name>
</gene>
<sequence>MNKGVLRNKKKRSQSPLHETNNSFMKNVTSTVSYLLPSSITKWFSTPSTCNANGSTPTSDQTDSSSEDEIQGTSVVVQPPPKRMRYNSGKLNHVGQSEVNYSSINPDEPFDVTQPSTSRNHFKREPNYVSTPIHTVINEPSNDKRERDTTVIQSHHSLSTRGSSVTRKRKSLFDMLDKDSSKNKDSCDQTLSKKSNSLNDYRQPCFNIGLAASSYYRANLAYAGAASTYMNKPNIKSSKTTRFHTLLTLSKEQVAK</sequence>
<feature type="compositionally biased region" description="Basic residues" evidence="1">
    <location>
        <begin position="1"/>
        <end position="13"/>
    </location>
</feature>
<feature type="region of interest" description="Disordered" evidence="1">
    <location>
        <begin position="46"/>
        <end position="74"/>
    </location>
</feature>